<reference evidence="2 3" key="1">
    <citation type="journal article" date="2012" name="Nat. Biotechnol.">
        <title>Draft genome sequence of pigeonpea (Cajanus cajan), an orphan legume crop of resource-poor farmers.</title>
        <authorList>
            <person name="Varshney R.K."/>
            <person name="Chen W."/>
            <person name="Li Y."/>
            <person name="Bharti A.K."/>
            <person name="Saxena R.K."/>
            <person name="Schlueter J.A."/>
            <person name="Donoghue M.T."/>
            <person name="Azam S."/>
            <person name="Fan G."/>
            <person name="Whaley A.M."/>
            <person name="Farmer A.D."/>
            <person name="Sheridan J."/>
            <person name="Iwata A."/>
            <person name="Tuteja R."/>
            <person name="Penmetsa R.V."/>
            <person name="Wu W."/>
            <person name="Upadhyaya H.D."/>
            <person name="Yang S.P."/>
            <person name="Shah T."/>
            <person name="Saxena K.B."/>
            <person name="Michael T."/>
            <person name="McCombie W.R."/>
            <person name="Yang B."/>
            <person name="Zhang G."/>
            <person name="Yang H."/>
            <person name="Wang J."/>
            <person name="Spillane C."/>
            <person name="Cook D.R."/>
            <person name="May G.D."/>
            <person name="Xu X."/>
            <person name="Jackson S.A."/>
        </authorList>
    </citation>
    <scope>NUCLEOTIDE SEQUENCE [LARGE SCALE GENOMIC DNA]</scope>
    <source>
        <strain evidence="3">cv. Asha</strain>
    </source>
</reference>
<proteinExistence type="predicted"/>
<feature type="domain" description="Reverse transcriptase" evidence="1">
    <location>
        <begin position="175"/>
        <end position="330"/>
    </location>
</feature>
<dbReference type="AlphaFoldDB" id="A0A151TFT8"/>
<sequence>MLSRLDKKEEESSLTEAEWSNRVELQNQFWEVAIRNESILAQKSRVCWLKEGDMNTKFFHLMINWRRRKNELKGLYINGVWSDEPKVVKAHVKDFFQQRFQEQPQPRPALDGVRFKVLTSEQNELLIAPFTEVEIRSAVWECGSAKCPGPDGFNFRFIKEFWGTLGGDICRFMREFHNKGRLPRGTNSAFITLIPKRDDPRCLSDYRPISLVGCMYKILSKVLANRLKRVLPSVIDERQSAFIGGRNILHSALVVNEVVDEAKRLNKPTLFFKVDYEKAYDSVCWTYLLYMLRRLGFNNLWVSWISECLMSSRVSVLVNGSPSEIFKILM</sequence>
<dbReference type="Proteomes" id="UP000075243">
    <property type="component" value="Chromosome 6"/>
</dbReference>
<evidence type="ECO:0000313" key="3">
    <source>
        <dbReference type="Proteomes" id="UP000075243"/>
    </source>
</evidence>
<keyword evidence="3" id="KW-1185">Reference proteome</keyword>
<dbReference type="PANTHER" id="PTHR19446">
    <property type="entry name" value="REVERSE TRANSCRIPTASES"/>
    <property type="match status" value="1"/>
</dbReference>
<evidence type="ECO:0000313" key="2">
    <source>
        <dbReference type="EMBL" id="KYP65910.1"/>
    </source>
</evidence>
<dbReference type="PROSITE" id="PS50878">
    <property type="entry name" value="RT_POL"/>
    <property type="match status" value="1"/>
</dbReference>
<protein>
    <submittedName>
        <fullName evidence="2">Transposon TX1 uncharacterized</fullName>
    </submittedName>
</protein>
<dbReference type="SUPFAM" id="SSF56672">
    <property type="entry name" value="DNA/RNA polymerases"/>
    <property type="match status" value="1"/>
</dbReference>
<evidence type="ECO:0000259" key="1">
    <source>
        <dbReference type="PROSITE" id="PS50878"/>
    </source>
</evidence>
<gene>
    <name evidence="2" type="ORF">KK1_012186</name>
</gene>
<dbReference type="STRING" id="3821.A0A151TFT8"/>
<dbReference type="InterPro" id="IPR043502">
    <property type="entry name" value="DNA/RNA_pol_sf"/>
</dbReference>
<dbReference type="InterPro" id="IPR000477">
    <property type="entry name" value="RT_dom"/>
</dbReference>
<dbReference type="Gramene" id="C.cajan_11823.t">
    <property type="protein sequence ID" value="C.cajan_11823.t.cds1"/>
    <property type="gene ID" value="C.cajan_11823"/>
</dbReference>
<dbReference type="EMBL" id="CM003608">
    <property type="protein sequence ID" value="KYP65910.1"/>
    <property type="molecule type" value="Genomic_DNA"/>
</dbReference>
<organism evidence="2 3">
    <name type="scientific">Cajanus cajan</name>
    <name type="common">Pigeon pea</name>
    <name type="synonym">Cajanus indicus</name>
    <dbReference type="NCBI Taxonomy" id="3821"/>
    <lineage>
        <taxon>Eukaryota</taxon>
        <taxon>Viridiplantae</taxon>
        <taxon>Streptophyta</taxon>
        <taxon>Embryophyta</taxon>
        <taxon>Tracheophyta</taxon>
        <taxon>Spermatophyta</taxon>
        <taxon>Magnoliopsida</taxon>
        <taxon>eudicotyledons</taxon>
        <taxon>Gunneridae</taxon>
        <taxon>Pentapetalae</taxon>
        <taxon>rosids</taxon>
        <taxon>fabids</taxon>
        <taxon>Fabales</taxon>
        <taxon>Fabaceae</taxon>
        <taxon>Papilionoideae</taxon>
        <taxon>50 kb inversion clade</taxon>
        <taxon>NPAAA clade</taxon>
        <taxon>indigoferoid/millettioid clade</taxon>
        <taxon>Phaseoleae</taxon>
        <taxon>Cajanus</taxon>
    </lineage>
</organism>
<name>A0A151TFT8_CAJCA</name>
<dbReference type="CDD" id="cd01650">
    <property type="entry name" value="RT_nLTR_like"/>
    <property type="match status" value="1"/>
</dbReference>
<dbReference type="Pfam" id="PF00078">
    <property type="entry name" value="RVT_1"/>
    <property type="match status" value="1"/>
</dbReference>
<dbReference type="OMA" id="LARYCIR"/>
<accession>A0A151TFT8</accession>